<feature type="non-terminal residue" evidence="3">
    <location>
        <position position="1"/>
    </location>
</feature>
<keyword evidence="1" id="KW-0175">Coiled coil</keyword>
<keyword evidence="4" id="KW-1185">Reference proteome</keyword>
<protein>
    <submittedName>
        <fullName evidence="3">Uncharacterized protein</fullName>
    </submittedName>
</protein>
<feature type="compositionally biased region" description="Basic and acidic residues" evidence="2">
    <location>
        <begin position="858"/>
        <end position="871"/>
    </location>
</feature>
<feature type="region of interest" description="Disordered" evidence="2">
    <location>
        <begin position="730"/>
        <end position="921"/>
    </location>
</feature>
<feature type="compositionally biased region" description="Basic and acidic residues" evidence="2">
    <location>
        <begin position="479"/>
        <end position="494"/>
    </location>
</feature>
<feature type="compositionally biased region" description="Basic and acidic residues" evidence="2">
    <location>
        <begin position="1453"/>
        <end position="1468"/>
    </location>
</feature>
<feature type="compositionally biased region" description="Low complexity" evidence="2">
    <location>
        <begin position="459"/>
        <end position="478"/>
    </location>
</feature>
<feature type="region of interest" description="Disordered" evidence="2">
    <location>
        <begin position="1291"/>
        <end position="1345"/>
    </location>
</feature>
<feature type="region of interest" description="Disordered" evidence="2">
    <location>
        <begin position="965"/>
        <end position="1059"/>
    </location>
</feature>
<feature type="region of interest" description="Disordered" evidence="2">
    <location>
        <begin position="677"/>
        <end position="716"/>
    </location>
</feature>
<feature type="compositionally biased region" description="Basic residues" evidence="2">
    <location>
        <begin position="1375"/>
        <end position="1392"/>
    </location>
</feature>
<feature type="compositionally biased region" description="Basic residues" evidence="2">
    <location>
        <begin position="688"/>
        <end position="701"/>
    </location>
</feature>
<feature type="compositionally biased region" description="Low complexity" evidence="2">
    <location>
        <begin position="803"/>
        <end position="813"/>
    </location>
</feature>
<organism evidence="3 4">
    <name type="scientific">Pristionchus mayeri</name>
    <dbReference type="NCBI Taxonomy" id="1317129"/>
    <lineage>
        <taxon>Eukaryota</taxon>
        <taxon>Metazoa</taxon>
        <taxon>Ecdysozoa</taxon>
        <taxon>Nematoda</taxon>
        <taxon>Chromadorea</taxon>
        <taxon>Rhabditida</taxon>
        <taxon>Rhabditina</taxon>
        <taxon>Diplogasteromorpha</taxon>
        <taxon>Diplogasteroidea</taxon>
        <taxon>Neodiplogasteridae</taxon>
        <taxon>Pristionchus</taxon>
    </lineage>
</organism>
<feature type="compositionally biased region" description="Basic and acidic residues" evidence="2">
    <location>
        <begin position="1309"/>
        <end position="1335"/>
    </location>
</feature>
<evidence type="ECO:0000313" key="4">
    <source>
        <dbReference type="Proteomes" id="UP001328107"/>
    </source>
</evidence>
<reference evidence="4" key="1">
    <citation type="submission" date="2022-10" db="EMBL/GenBank/DDBJ databases">
        <title>Genome assembly of Pristionchus species.</title>
        <authorList>
            <person name="Yoshida K."/>
            <person name="Sommer R.J."/>
        </authorList>
    </citation>
    <scope>NUCLEOTIDE SEQUENCE [LARGE SCALE GENOMIC DNA]</scope>
    <source>
        <strain evidence="4">RS5460</strain>
    </source>
</reference>
<proteinExistence type="predicted"/>
<evidence type="ECO:0000313" key="3">
    <source>
        <dbReference type="EMBL" id="GMR48604.1"/>
    </source>
</evidence>
<feature type="region of interest" description="Disordered" evidence="2">
    <location>
        <begin position="1697"/>
        <end position="1743"/>
    </location>
</feature>
<feature type="compositionally biased region" description="Low complexity" evidence="2">
    <location>
        <begin position="965"/>
        <end position="974"/>
    </location>
</feature>
<feature type="compositionally biased region" description="Acidic residues" evidence="2">
    <location>
        <begin position="1015"/>
        <end position="1026"/>
    </location>
</feature>
<feature type="compositionally biased region" description="Basic and acidic residues" evidence="2">
    <location>
        <begin position="1050"/>
        <end position="1059"/>
    </location>
</feature>
<feature type="coiled-coil region" evidence="1">
    <location>
        <begin position="1580"/>
        <end position="1612"/>
    </location>
</feature>
<dbReference type="Proteomes" id="UP001328107">
    <property type="component" value="Unassembled WGS sequence"/>
</dbReference>
<feature type="compositionally biased region" description="Low complexity" evidence="2">
    <location>
        <begin position="1401"/>
        <end position="1410"/>
    </location>
</feature>
<feature type="compositionally biased region" description="Basic and acidic residues" evidence="2">
    <location>
        <begin position="1291"/>
        <end position="1300"/>
    </location>
</feature>
<name>A0AAN5CQ80_9BILA</name>
<feature type="region of interest" description="Disordered" evidence="2">
    <location>
        <begin position="411"/>
        <end position="495"/>
    </location>
</feature>
<feature type="region of interest" description="Disordered" evidence="2">
    <location>
        <begin position="1988"/>
        <end position="2032"/>
    </location>
</feature>
<feature type="compositionally biased region" description="Low complexity" evidence="2">
    <location>
        <begin position="903"/>
        <end position="915"/>
    </location>
</feature>
<sequence length="2032" mass="233106">RSEWQSRGCRGVGGNCEMKPKMARKPRPTDEVNSPPLSPTSGRLVHKKRRIESESVSPDRKMSTSSTCDKGPKSPKFSSPKDAVSKESKVPKPLSPLPPLLLDDQQPCSSLAPVTAIHAPPEFLAFNYKLHCPTLQAAIKADEPLPHIKSDMLRDLQHELESMLAHTMDFMRRAAGDLQFLETGEYSMVNLKKREMPVYQMRVLASPLSPTTQVHHEISLRSLVVPSIAPDDDVDVWPPPHLGTRYQSWLMMEKTERSIDKETLDQFDKFINNEMNELDMEYVEVEVAEFRHRLHYSSSLEMFSSFERRLHDHALQLQQLQIDQREGTRVLHNNCAKSSSWWTHPLASLGAAEAFSKTYRSKYDTFVSERRVKMMKINMLPSLRYQSFEDKQVSEREEALLEENMRLKEELKEARQSMEKDVKEKRELKKKEEQREKNKTPSTLSKSSKKKSDGVSEMPSSSKSSFKPTTPSKVTPSTSRDEEKTMKPRKELSKETIGGARFVMVVEDERGRRRVVPLAENGEWIEEEEVCKEREFILNGGDLHQPLHINLPSITNRFERRSAREESKSQWRKTAAPSRSRAHSLARLRHLAIAGGRSKSAPPPPREKYSMEMMKKGAKRIEERYSLRGCRSVRTLTLKEATKGILSRKEEIEGEMGSIAMDLAMFSPSKKLAPLLISSRNTSPLKKSPLKKADKRPRKKAYTASSSALPPKEKEGQLLSQIERLQLRHDKAAAASKKDEEKETVMTLPQTPSPTPATPSASKAKIAVTPKTTPSKEDLRSTPVPSSPSKPAPTLPKSPIPSSPTTMIPSTTLVATRSSRRNQKSSEERGTPSSAPSPLHSNGVDHVETPPARRSTRDRKPSLKIQQRELPLDQYLPAPSSRKNSKAPGPTPEPPEEREPFAIPIDPSSIPLLLPNGLSPIKEDMPLLSPALIKPSTRRQTRNSLDAASLPPVLQVQQVLLQEQQAQQLQQKQDPLPPASPSPVVTRSRRGTFSTPKDSIESLLITSPKESNGKDEEESKESEEREETPVINPKKIPNGLMSPMTRRRSSLQEKEKSNEENEVQFLDVVTVENLPLVIMKDLPMNRKKTEVASKRKSQRKIPEKPICLCLEKLEELKKSGKRLCMKQLDKWIRKKGMVVKVRFMPRTAIPKRERRVEILEKCLHSIITPSPTRYMLSEEEKKKMEVEMVQKDIPIASKNEKKRETKLRRADIKREQRAKQWVSAIWYNLKQAERNIRRKIRKEEEKKVCVMVEREEGRKGVKVMVMKRKECERKKRVKRISGWKKISKKEKTVKKEECKSEKKKPSKSVSKDKEIQNEVEKKKEGKKEKKVEEPSTIHFKGRRPKLIEGEEQWKEFVKVCEKDEGDEEKTEKSKKSGKSAAKKNKKVPNGKTKRVEEEVGGEVMDVVIKIGKTKDKKKGRRTTKNEKRPNGMKMKGKRITMKQLSTSSQTVSKKMESERMRNCGKRKESKLTLEQIRNRYLIAPEERLAAATEEKRKKGRGQLVKIIRRVLSIANSEAQNKQMKILRALAKHKRKNENEGPLVIPPIDLSVPPFNEKRPGEGWPVEWAIPKPLRAPGVYRRRKLRAVRRAERRREKQKMEKERRERAAKRAAGILPLRPMPWTKTSKGRKERPEGKIGVLSSIAKGCAMKENGDTAKAVCEMKAKAREKVMDVIFDTVFSGGKIRTRDESATILENEEEKTRVEEKSEEKKEEKSRRASIRGKKDLMMGEQVSDGEKEEEMEVEDEEMNETLAFGDNEEEEADVSLGGTRVVKVKRTKKPKKPKVKIEPTSLCKNEVAIELAVAQREYQRELDNYARMLTDIFYILGAREHQIRARKNLEEKEDALAHLHAKFYREVPRRLPNEQEMEQIAKALSDRREAMEEAFGANLWRQPRIQPEHPAWLTAEYNPGAKRQDKYNYFVDWDYDKKREIMRAHEKMWAAATSHHLPSGEGYGKYDVGVNREMEGEEKTLFEWEKNLVGALIVGRRKQQMRVEDAHNPRLHSLPKRPPTEASLKKKAEMEKKREKEEKEEK</sequence>
<feature type="compositionally biased region" description="Polar residues" evidence="2">
    <location>
        <begin position="831"/>
        <end position="840"/>
    </location>
</feature>
<evidence type="ECO:0000256" key="1">
    <source>
        <dbReference type="SAM" id="Coils"/>
    </source>
</evidence>
<feature type="region of interest" description="Disordered" evidence="2">
    <location>
        <begin position="1361"/>
        <end position="1468"/>
    </location>
</feature>
<feature type="compositionally biased region" description="Basic and acidic residues" evidence="2">
    <location>
        <begin position="411"/>
        <end position="439"/>
    </location>
</feature>
<dbReference type="EMBL" id="BTRK01000004">
    <property type="protein sequence ID" value="GMR48604.1"/>
    <property type="molecule type" value="Genomic_DNA"/>
</dbReference>
<feature type="compositionally biased region" description="Basic and acidic residues" evidence="2">
    <location>
        <begin position="730"/>
        <end position="744"/>
    </location>
</feature>
<feature type="region of interest" description="Disordered" evidence="2">
    <location>
        <begin position="1"/>
        <end position="101"/>
    </location>
</feature>
<comment type="caution">
    <text evidence="3">The sequence shown here is derived from an EMBL/GenBank/DDBJ whole genome shotgun (WGS) entry which is preliminary data.</text>
</comment>
<dbReference type="PANTHER" id="PTHR36812:SF9">
    <property type="entry name" value="MYB-LIKE PROTEIN X ISOFORM X1"/>
    <property type="match status" value="1"/>
</dbReference>
<feature type="compositionally biased region" description="Polar residues" evidence="2">
    <location>
        <begin position="1442"/>
        <end position="1452"/>
    </location>
</feature>
<feature type="compositionally biased region" description="Basic and acidic residues" evidence="2">
    <location>
        <begin position="2013"/>
        <end position="2032"/>
    </location>
</feature>
<accession>A0AAN5CQ80</accession>
<feature type="compositionally biased region" description="Basic and acidic residues" evidence="2">
    <location>
        <begin position="1699"/>
        <end position="1727"/>
    </location>
</feature>
<dbReference type="PANTHER" id="PTHR36812">
    <property type="entry name" value="NEUROFILAMENT TRIPLET M PROTEIN-LIKE PROTEIN"/>
    <property type="match status" value="1"/>
</dbReference>
<feature type="non-terminal residue" evidence="3">
    <location>
        <position position="2032"/>
    </location>
</feature>
<evidence type="ECO:0000256" key="2">
    <source>
        <dbReference type="SAM" id="MobiDB-lite"/>
    </source>
</evidence>
<feature type="compositionally biased region" description="Basic and acidic residues" evidence="2">
    <location>
        <begin position="51"/>
        <end position="62"/>
    </location>
</feature>
<gene>
    <name evidence="3" type="ORF">PMAYCL1PPCAC_18799</name>
</gene>
<feature type="compositionally biased region" description="Pro residues" evidence="2">
    <location>
        <begin position="785"/>
        <end position="802"/>
    </location>
</feature>